<dbReference type="Proteomes" id="UP000005316">
    <property type="component" value="Unassembled WGS sequence"/>
</dbReference>
<evidence type="ECO:0000313" key="2">
    <source>
        <dbReference type="Proteomes" id="UP000005316"/>
    </source>
</evidence>
<name>F9DNX3_9BACL</name>
<proteinExistence type="predicted"/>
<dbReference type="EMBL" id="AFPZ01000015">
    <property type="protein sequence ID" value="EGQ27512.1"/>
    <property type="molecule type" value="Genomic_DNA"/>
</dbReference>
<evidence type="ECO:0000313" key="1">
    <source>
        <dbReference type="EMBL" id="EGQ27512.1"/>
    </source>
</evidence>
<sequence>MLQCLLSILNSVCKEKLPYLFLLLNVGALQAVGGVMRQTGGLPDWLIAGAIR</sequence>
<comment type="caution">
    <text evidence="1">The sequence shown here is derived from an EMBL/GenBank/DDBJ whole genome shotgun (WGS) entry which is preliminary data.</text>
</comment>
<organism evidence="1 2">
    <name type="scientific">Sporosarcina newyorkensis 2681</name>
    <dbReference type="NCBI Taxonomy" id="1027292"/>
    <lineage>
        <taxon>Bacteria</taxon>
        <taxon>Bacillati</taxon>
        <taxon>Bacillota</taxon>
        <taxon>Bacilli</taxon>
        <taxon>Bacillales</taxon>
        <taxon>Caryophanaceae</taxon>
        <taxon>Sporosarcina</taxon>
    </lineage>
</organism>
<dbReference type="AlphaFoldDB" id="F9DNX3"/>
<accession>F9DNX3</accession>
<dbReference type="HOGENOM" id="CLU_3084876_0_0_9"/>
<gene>
    <name evidence="1" type="ORF">HMPREF9372_0503</name>
</gene>
<protein>
    <submittedName>
        <fullName evidence="1">Uncharacterized protein</fullName>
    </submittedName>
</protein>
<reference evidence="1 2" key="1">
    <citation type="submission" date="2011-04" db="EMBL/GenBank/DDBJ databases">
        <authorList>
            <person name="Muzny D."/>
            <person name="Qin X."/>
            <person name="Deng J."/>
            <person name="Jiang H."/>
            <person name="Liu Y."/>
            <person name="Qu J."/>
            <person name="Song X.-Z."/>
            <person name="Zhang L."/>
            <person name="Thornton R."/>
            <person name="Coyle M."/>
            <person name="Francisco L."/>
            <person name="Jackson L."/>
            <person name="Javaid M."/>
            <person name="Korchina V."/>
            <person name="Kovar C."/>
            <person name="Mata R."/>
            <person name="Mathew T."/>
            <person name="Ngo R."/>
            <person name="Nguyen L."/>
            <person name="Nguyen N."/>
            <person name="Okwuonu G."/>
            <person name="Ongeri F."/>
            <person name="Pham C."/>
            <person name="Simmons D."/>
            <person name="Wilczek-Boney K."/>
            <person name="Hale W."/>
            <person name="Jakkamsetti A."/>
            <person name="Pham P."/>
            <person name="Ruth R."/>
            <person name="San Lucas F."/>
            <person name="Warren J."/>
            <person name="Zhang J."/>
            <person name="Zhao Z."/>
            <person name="Zhou C."/>
            <person name="Zhu D."/>
            <person name="Lee S."/>
            <person name="Bess C."/>
            <person name="Blankenburg K."/>
            <person name="Forbes L."/>
            <person name="Fu Q."/>
            <person name="Gubbala S."/>
            <person name="Hirani K."/>
            <person name="Jayaseelan J.C."/>
            <person name="Lara F."/>
            <person name="Munidasa M."/>
            <person name="Palculict T."/>
            <person name="Patil S."/>
            <person name="Pu L.-L."/>
            <person name="Saada N."/>
            <person name="Tang L."/>
            <person name="Weissenberger G."/>
            <person name="Zhu Y."/>
            <person name="Hemphill L."/>
            <person name="Shang Y."/>
            <person name="Youmans B."/>
            <person name="Ayvaz T."/>
            <person name="Ross M."/>
            <person name="Santibanez J."/>
            <person name="Aqrawi P."/>
            <person name="Gross S."/>
            <person name="Joshi V."/>
            <person name="Fowler G."/>
            <person name="Nazareth L."/>
            <person name="Reid J."/>
            <person name="Worley K."/>
            <person name="Petrosino J."/>
            <person name="Highlander S."/>
            <person name="Gibbs R."/>
        </authorList>
    </citation>
    <scope>NUCLEOTIDE SEQUENCE [LARGE SCALE GENOMIC DNA]</scope>
    <source>
        <strain evidence="1 2">2681</strain>
    </source>
</reference>